<sequence length="83" mass="9313">MDIVNAAAQKAGLLVLHGHGIRIGATLEYLLRGLSFEAMKAKGHWVSDAFMLYLTDHTQVLTQHMQAQPEVHDWIIEITIPHL</sequence>
<dbReference type="EMBL" id="MU152428">
    <property type="protein sequence ID" value="KAF9440567.1"/>
    <property type="molecule type" value="Genomic_DNA"/>
</dbReference>
<keyword evidence="2" id="KW-1185">Reference proteome</keyword>
<dbReference type="AlphaFoldDB" id="A0A9P5WY13"/>
<evidence type="ECO:0000313" key="2">
    <source>
        <dbReference type="Proteomes" id="UP000807342"/>
    </source>
</evidence>
<gene>
    <name evidence="1" type="ORF">P691DRAFT_819727</name>
</gene>
<evidence type="ECO:0000313" key="1">
    <source>
        <dbReference type="EMBL" id="KAF9440567.1"/>
    </source>
</evidence>
<name>A0A9P5WY13_9AGAR</name>
<comment type="caution">
    <text evidence="1">The sequence shown here is derived from an EMBL/GenBank/DDBJ whole genome shotgun (WGS) entry which is preliminary data.</text>
</comment>
<proteinExistence type="predicted"/>
<organism evidence="1 2">
    <name type="scientific">Macrolepiota fuliginosa MF-IS2</name>
    <dbReference type="NCBI Taxonomy" id="1400762"/>
    <lineage>
        <taxon>Eukaryota</taxon>
        <taxon>Fungi</taxon>
        <taxon>Dikarya</taxon>
        <taxon>Basidiomycota</taxon>
        <taxon>Agaricomycotina</taxon>
        <taxon>Agaricomycetes</taxon>
        <taxon>Agaricomycetidae</taxon>
        <taxon>Agaricales</taxon>
        <taxon>Agaricineae</taxon>
        <taxon>Agaricaceae</taxon>
        <taxon>Macrolepiota</taxon>
    </lineage>
</organism>
<protein>
    <submittedName>
        <fullName evidence="1">Uncharacterized protein</fullName>
    </submittedName>
</protein>
<reference evidence="1" key="1">
    <citation type="submission" date="2020-11" db="EMBL/GenBank/DDBJ databases">
        <authorList>
            <consortium name="DOE Joint Genome Institute"/>
            <person name="Ahrendt S."/>
            <person name="Riley R."/>
            <person name="Andreopoulos W."/>
            <person name="Labutti K."/>
            <person name="Pangilinan J."/>
            <person name="Ruiz-Duenas F.J."/>
            <person name="Barrasa J.M."/>
            <person name="Sanchez-Garcia M."/>
            <person name="Camarero S."/>
            <person name="Miyauchi S."/>
            <person name="Serrano A."/>
            <person name="Linde D."/>
            <person name="Babiker R."/>
            <person name="Drula E."/>
            <person name="Ayuso-Fernandez I."/>
            <person name="Pacheco R."/>
            <person name="Padilla G."/>
            <person name="Ferreira P."/>
            <person name="Barriuso J."/>
            <person name="Kellner H."/>
            <person name="Castanera R."/>
            <person name="Alfaro M."/>
            <person name="Ramirez L."/>
            <person name="Pisabarro A.G."/>
            <person name="Kuo A."/>
            <person name="Tritt A."/>
            <person name="Lipzen A."/>
            <person name="He G."/>
            <person name="Yan M."/>
            <person name="Ng V."/>
            <person name="Cullen D."/>
            <person name="Martin F."/>
            <person name="Rosso M.-N."/>
            <person name="Henrissat B."/>
            <person name="Hibbett D."/>
            <person name="Martinez A.T."/>
            <person name="Grigoriev I.V."/>
        </authorList>
    </citation>
    <scope>NUCLEOTIDE SEQUENCE</scope>
    <source>
        <strain evidence="1">MF-IS2</strain>
    </source>
</reference>
<accession>A0A9P5WY13</accession>
<dbReference type="OrthoDB" id="2678913at2759"/>
<dbReference type="Proteomes" id="UP000807342">
    <property type="component" value="Unassembled WGS sequence"/>
</dbReference>